<dbReference type="Proteomes" id="UP000243499">
    <property type="component" value="Chromosome 3"/>
</dbReference>
<sequence>MGDIHCTASPTTRWRGVVAGARFLRRFASRDSGRHLVAGSYHNGRRRFPSCSPERARTAFVAAARTTSPPPAARFSLDFLWRAPGGEGVVDPWFWRIQDSRGGLLLWAFEEREDCSPTWRMHMVICDPLERRYRVIPHMVRSGRYHLHSGPFLLDGGGVGGVGLSSFRVTCVVYDRRGRCRGSTFTSSRERGGGAWRGHSMGWERMRDFMGRTRASLFWHAGGGAVEALDRTTGEVSCSELPRAEGLDERAAALKVTAGGDGEARWRVALEKTIELAAVARGPPGYRPSCFSGEPAQWMINVTDTALVAVWRRGERWAYRLDIDTAEAEVVPDEDGWDVAFPCELPWPPILHHLAAGV</sequence>
<reference evidence="1" key="1">
    <citation type="submission" date="2018-04" db="EMBL/GenBank/DDBJ databases">
        <title>WGS assembly of Panicum hallii.</title>
        <authorList>
            <person name="Lovell J."/>
            <person name="Jenkins J."/>
            <person name="Lowry D."/>
            <person name="Mamidi S."/>
            <person name="Sreedasyam A."/>
            <person name="Weng X."/>
            <person name="Barry K."/>
            <person name="Bonette J."/>
            <person name="Campitelli B."/>
            <person name="Daum C."/>
            <person name="Gordon S."/>
            <person name="Gould B."/>
            <person name="Lipzen A."/>
            <person name="Macqueen A."/>
            <person name="Palacio-Mejia J."/>
            <person name="Plott C."/>
            <person name="Shakirov E."/>
            <person name="Shu S."/>
            <person name="Yoshinaga Y."/>
            <person name="Zane M."/>
            <person name="Rokhsar D."/>
            <person name="Grimwood J."/>
            <person name="Schmutz J."/>
            <person name="Juenger T."/>
        </authorList>
    </citation>
    <scope>NUCLEOTIDE SEQUENCE [LARGE SCALE GENOMIC DNA]</scope>
    <source>
        <strain evidence="1">FIL2</strain>
    </source>
</reference>
<dbReference type="Gramene" id="PVH62955">
    <property type="protein sequence ID" value="PVH62955"/>
    <property type="gene ID" value="PAHAL_3G439000"/>
</dbReference>
<name>A0A2T8KL87_9POAL</name>
<dbReference type="EMBL" id="CM008048">
    <property type="protein sequence ID" value="PVH62955.1"/>
    <property type="molecule type" value="Genomic_DNA"/>
</dbReference>
<dbReference type="AlphaFoldDB" id="A0A2T8KL87"/>
<dbReference type="PANTHER" id="PTHR33207">
    <property type="entry name" value="F-BOX DOMAIN CONTAINING PROTEIN-RELATED"/>
    <property type="match status" value="1"/>
</dbReference>
<gene>
    <name evidence="1" type="ORF">PAHAL_3G439000</name>
</gene>
<organism evidence="1">
    <name type="scientific">Panicum hallii</name>
    <dbReference type="NCBI Taxonomy" id="206008"/>
    <lineage>
        <taxon>Eukaryota</taxon>
        <taxon>Viridiplantae</taxon>
        <taxon>Streptophyta</taxon>
        <taxon>Embryophyta</taxon>
        <taxon>Tracheophyta</taxon>
        <taxon>Spermatophyta</taxon>
        <taxon>Magnoliopsida</taxon>
        <taxon>Liliopsida</taxon>
        <taxon>Poales</taxon>
        <taxon>Poaceae</taxon>
        <taxon>PACMAD clade</taxon>
        <taxon>Panicoideae</taxon>
        <taxon>Panicodae</taxon>
        <taxon>Paniceae</taxon>
        <taxon>Panicinae</taxon>
        <taxon>Panicum</taxon>
        <taxon>Panicum sect. Panicum</taxon>
    </lineage>
</organism>
<evidence type="ECO:0008006" key="2">
    <source>
        <dbReference type="Google" id="ProtNLM"/>
    </source>
</evidence>
<proteinExistence type="predicted"/>
<accession>A0A2T8KL87</accession>
<evidence type="ECO:0000313" key="1">
    <source>
        <dbReference type="EMBL" id="PVH62955.1"/>
    </source>
</evidence>
<protein>
    <recommendedName>
        <fullName evidence="2">DUF1618 domain-containing protein</fullName>
    </recommendedName>
</protein>